<reference evidence="3" key="1">
    <citation type="submission" date="2017-09" db="EMBL/GenBank/DDBJ databases">
        <title>Depth-based differentiation of microbial function through sediment-hosted aquifers and enrichment of novel symbionts in the deep terrestrial subsurface.</title>
        <authorList>
            <person name="Probst A.J."/>
            <person name="Ladd B."/>
            <person name="Jarett J.K."/>
            <person name="Geller-Mcgrath D.E."/>
            <person name="Sieber C.M.K."/>
            <person name="Emerson J.B."/>
            <person name="Anantharaman K."/>
            <person name="Thomas B.C."/>
            <person name="Malmstrom R."/>
            <person name="Stieglmeier M."/>
            <person name="Klingl A."/>
            <person name="Woyke T."/>
            <person name="Ryan C.M."/>
            <person name="Banfield J.F."/>
        </authorList>
    </citation>
    <scope>NUCLEOTIDE SEQUENCE [LARGE SCALE GENOMIC DNA]</scope>
</reference>
<organism evidence="2 3">
    <name type="scientific">Candidatus Yonathbacteria bacterium CG_4_10_14_0_8_um_filter_43_17</name>
    <dbReference type="NCBI Taxonomy" id="1975099"/>
    <lineage>
        <taxon>Bacteria</taxon>
        <taxon>Candidatus Yonathiibacteriota</taxon>
    </lineage>
</organism>
<evidence type="ECO:0008006" key="4">
    <source>
        <dbReference type="Google" id="ProtNLM"/>
    </source>
</evidence>
<keyword evidence="1" id="KW-0472">Membrane</keyword>
<gene>
    <name evidence="2" type="ORF">COY98_03965</name>
</gene>
<dbReference type="InterPro" id="IPR045584">
    <property type="entry name" value="Pilin-like"/>
</dbReference>
<comment type="caution">
    <text evidence="2">The sequence shown here is derived from an EMBL/GenBank/DDBJ whole genome shotgun (WGS) entry which is preliminary data.</text>
</comment>
<sequence length="260" mass="28089">MTKHTQHTTFMSQTTRHCNERSNPCALDCHRGASHRKDTQHMCHHGAVSLSATAYRSKEAVGRWQAGCHLSVFSFLRTRGFTLVEVLVSIGIFTVLTGVVLANYRGYNTNALFANASEDIVLALRQAQVYGVGTKRVGASFEVPYGVYLNTDALNRNGFKFFADINGNHLFDINEDAGLINNATKWGNSISVTSLLCDGIACGTTYGANVTFERPNPDAFIANATSQAVSKGLLTIILTDSNTGKTSTISITSAGQISLQ</sequence>
<dbReference type="AlphaFoldDB" id="A0A2M7Q551"/>
<dbReference type="SUPFAM" id="SSF54523">
    <property type="entry name" value="Pili subunits"/>
    <property type="match status" value="1"/>
</dbReference>
<evidence type="ECO:0000313" key="2">
    <source>
        <dbReference type="EMBL" id="PIY58084.1"/>
    </source>
</evidence>
<dbReference type="Pfam" id="PF07963">
    <property type="entry name" value="N_methyl"/>
    <property type="match status" value="1"/>
</dbReference>
<evidence type="ECO:0000313" key="3">
    <source>
        <dbReference type="Proteomes" id="UP000230732"/>
    </source>
</evidence>
<feature type="transmembrane region" description="Helical" evidence="1">
    <location>
        <begin position="83"/>
        <end position="104"/>
    </location>
</feature>
<dbReference type="PROSITE" id="PS00409">
    <property type="entry name" value="PROKAR_NTER_METHYL"/>
    <property type="match status" value="1"/>
</dbReference>
<proteinExistence type="predicted"/>
<name>A0A2M7Q551_9BACT</name>
<accession>A0A2M7Q551</accession>
<dbReference type="Proteomes" id="UP000230732">
    <property type="component" value="Unassembled WGS sequence"/>
</dbReference>
<keyword evidence="1" id="KW-1133">Transmembrane helix</keyword>
<dbReference type="InterPro" id="IPR012902">
    <property type="entry name" value="N_methyl_site"/>
</dbReference>
<keyword evidence="1" id="KW-0812">Transmembrane</keyword>
<protein>
    <recommendedName>
        <fullName evidence="4">General secretion pathway GspH domain-containing protein</fullName>
    </recommendedName>
</protein>
<dbReference type="NCBIfam" id="TIGR02532">
    <property type="entry name" value="IV_pilin_GFxxxE"/>
    <property type="match status" value="1"/>
</dbReference>
<dbReference type="EMBL" id="PFKX01000054">
    <property type="protein sequence ID" value="PIY58084.1"/>
    <property type="molecule type" value="Genomic_DNA"/>
</dbReference>
<evidence type="ECO:0000256" key="1">
    <source>
        <dbReference type="SAM" id="Phobius"/>
    </source>
</evidence>